<organism evidence="2 3">
    <name type="scientific">Jatrophihabitans cynanchi</name>
    <dbReference type="NCBI Taxonomy" id="2944128"/>
    <lineage>
        <taxon>Bacteria</taxon>
        <taxon>Bacillati</taxon>
        <taxon>Actinomycetota</taxon>
        <taxon>Actinomycetes</taxon>
        <taxon>Jatrophihabitantales</taxon>
        <taxon>Jatrophihabitantaceae</taxon>
        <taxon>Jatrophihabitans</taxon>
    </lineage>
</organism>
<reference evidence="2" key="1">
    <citation type="submission" date="2022-05" db="EMBL/GenBank/DDBJ databases">
        <title>Jatrophihabitans sp. SB3-54 whole genome sequence.</title>
        <authorList>
            <person name="Suh M.K."/>
            <person name="Eom M.K."/>
            <person name="Kim J.S."/>
            <person name="Kim H.S."/>
            <person name="Do H.E."/>
            <person name="Shin Y.K."/>
            <person name="Lee J.-S."/>
        </authorList>
    </citation>
    <scope>NUCLEOTIDE SEQUENCE</scope>
    <source>
        <strain evidence="2">SB3-54</strain>
    </source>
</reference>
<dbReference type="EMBL" id="CP097463">
    <property type="protein sequence ID" value="WAX57871.1"/>
    <property type="molecule type" value="Genomic_DNA"/>
</dbReference>
<evidence type="ECO:0008006" key="4">
    <source>
        <dbReference type="Google" id="ProtNLM"/>
    </source>
</evidence>
<dbReference type="Proteomes" id="UP001164693">
    <property type="component" value="Chromosome"/>
</dbReference>
<evidence type="ECO:0000256" key="1">
    <source>
        <dbReference type="SAM" id="Phobius"/>
    </source>
</evidence>
<keyword evidence="1" id="KW-1133">Transmembrane helix</keyword>
<keyword evidence="1" id="KW-0812">Transmembrane</keyword>
<keyword evidence="1" id="KW-0472">Membrane</keyword>
<accession>A0ABY7K3L2</accession>
<keyword evidence="3" id="KW-1185">Reference proteome</keyword>
<feature type="transmembrane region" description="Helical" evidence="1">
    <location>
        <begin position="12"/>
        <end position="32"/>
    </location>
</feature>
<sequence>MSEPPGKWNASRLLLIAGVAVGVLAVVSWFTLDNHGTDATGNGSCQVPAKGTAGTEPPPAVISTLATPFGAADVTFTESAAGSTVYGYCFDVAEGQRLIDAIALLHGDGYTQAAGDDATRQQNFTKEGARPYGVSLTVTGDLNAAQPVAGTQGGVSIVWQDEPPK</sequence>
<evidence type="ECO:0000313" key="2">
    <source>
        <dbReference type="EMBL" id="WAX57871.1"/>
    </source>
</evidence>
<name>A0ABY7K3L2_9ACTN</name>
<evidence type="ECO:0000313" key="3">
    <source>
        <dbReference type="Proteomes" id="UP001164693"/>
    </source>
</evidence>
<protein>
    <recommendedName>
        <fullName evidence="4">Secreted protein</fullName>
    </recommendedName>
</protein>
<proteinExistence type="predicted"/>
<dbReference type="RefSeq" id="WP_269444420.1">
    <property type="nucleotide sequence ID" value="NZ_CP097463.1"/>
</dbReference>
<gene>
    <name evidence="2" type="ORF">M6B22_03685</name>
</gene>